<dbReference type="GO" id="GO:0003677">
    <property type="term" value="F:DNA binding"/>
    <property type="evidence" value="ECO:0007669"/>
    <property type="project" value="UniProtKB-KW"/>
</dbReference>
<dbReference type="AlphaFoldDB" id="A0A369LDW7"/>
<dbReference type="InterPro" id="IPR036390">
    <property type="entry name" value="WH_DNA-bd_sf"/>
</dbReference>
<dbReference type="OrthoDB" id="3176554at2"/>
<gene>
    <name evidence="6" type="ORF">C1880_03140</name>
</gene>
<keyword evidence="7" id="KW-1185">Reference proteome</keyword>
<evidence type="ECO:0000313" key="7">
    <source>
        <dbReference type="Proteomes" id="UP000253792"/>
    </source>
</evidence>
<sequence length="301" mass="33337">MTLQQMRYMLKIAETGSMVAASRVLSVSQPSLSEAVSVVERELGFSLFTRGNTGATPTKEGMEFLGRARQVVLQMDNLERRYGGNQPEGMRFAVSSHHFTFVERAFLDVAQQVGSGRFDLVLNETQTQQIIDDVARCDSDLGVMYLSRANEGAVGRVLDRNKLEFYELFEAVPHVFLRFGHPLAGRESVSLDDLYPYPQLSFVQGAYESSAFSEEPLWAPSAKTVKVSDRGFATSFMLHSDAYTVTSGVYPEFLQRGAITAVPIRSGERMHIGYVMPRGLTLDAIGEAFVAAMKLYAKVEG</sequence>
<evidence type="ECO:0000256" key="1">
    <source>
        <dbReference type="ARBA" id="ARBA00009437"/>
    </source>
</evidence>
<dbReference type="GO" id="GO:0003700">
    <property type="term" value="F:DNA-binding transcription factor activity"/>
    <property type="evidence" value="ECO:0007669"/>
    <property type="project" value="InterPro"/>
</dbReference>
<reference evidence="6 7" key="1">
    <citation type="journal article" date="2018" name="Elife">
        <title>Discovery and characterization of a prevalent human gut bacterial enzyme sufficient for the inactivation of a family of plant toxins.</title>
        <authorList>
            <person name="Koppel N."/>
            <person name="Bisanz J.E."/>
            <person name="Pandelia M.E."/>
            <person name="Turnbaugh P.J."/>
            <person name="Balskus E.P."/>
        </authorList>
    </citation>
    <scope>NUCLEOTIDE SEQUENCE [LARGE SCALE GENOMIC DNA]</scope>
    <source>
        <strain evidence="7">anaerobia AP69FAA</strain>
    </source>
</reference>
<evidence type="ECO:0000259" key="5">
    <source>
        <dbReference type="PROSITE" id="PS50931"/>
    </source>
</evidence>
<dbReference type="PROSITE" id="PS50931">
    <property type="entry name" value="HTH_LYSR"/>
    <property type="match status" value="1"/>
</dbReference>
<keyword evidence="4" id="KW-0804">Transcription</keyword>
<dbReference type="Proteomes" id="UP000253792">
    <property type="component" value="Unassembled WGS sequence"/>
</dbReference>
<evidence type="ECO:0000256" key="3">
    <source>
        <dbReference type="ARBA" id="ARBA00023125"/>
    </source>
</evidence>
<dbReference type="GO" id="GO:0032993">
    <property type="term" value="C:protein-DNA complex"/>
    <property type="evidence" value="ECO:0007669"/>
    <property type="project" value="TreeGrafter"/>
</dbReference>
<dbReference type="SUPFAM" id="SSF46785">
    <property type="entry name" value="Winged helix' DNA-binding domain"/>
    <property type="match status" value="1"/>
</dbReference>
<dbReference type="STRING" id="1034345.GCA_000236865_01078"/>
<proteinExistence type="inferred from homology"/>
<dbReference type="InterPro" id="IPR005119">
    <property type="entry name" value="LysR_subst-bd"/>
</dbReference>
<evidence type="ECO:0000256" key="4">
    <source>
        <dbReference type="ARBA" id="ARBA00023163"/>
    </source>
</evidence>
<name>A0A369LDW7_9ACTN</name>
<keyword evidence="3" id="KW-0238">DNA-binding</keyword>
<dbReference type="Gene3D" id="1.10.10.10">
    <property type="entry name" value="Winged helix-like DNA-binding domain superfamily/Winged helix DNA-binding domain"/>
    <property type="match status" value="1"/>
</dbReference>
<dbReference type="PANTHER" id="PTHR30346">
    <property type="entry name" value="TRANSCRIPTIONAL DUAL REGULATOR HCAR-RELATED"/>
    <property type="match status" value="1"/>
</dbReference>
<accession>A0A369LDW7</accession>
<protein>
    <submittedName>
        <fullName evidence="6">LysR family transcriptional regulator</fullName>
    </submittedName>
</protein>
<dbReference type="InterPro" id="IPR036388">
    <property type="entry name" value="WH-like_DNA-bd_sf"/>
</dbReference>
<keyword evidence="2" id="KW-0805">Transcription regulation</keyword>
<dbReference type="PANTHER" id="PTHR30346:SF0">
    <property type="entry name" value="HCA OPERON TRANSCRIPTIONAL ACTIVATOR HCAR"/>
    <property type="match status" value="1"/>
</dbReference>
<dbReference type="InterPro" id="IPR000847">
    <property type="entry name" value="LysR_HTH_N"/>
</dbReference>
<comment type="caution">
    <text evidence="6">The sequence shown here is derived from an EMBL/GenBank/DDBJ whole genome shotgun (WGS) entry which is preliminary data.</text>
</comment>
<feature type="domain" description="HTH lysR-type" evidence="5">
    <location>
        <begin position="1"/>
        <end position="58"/>
    </location>
</feature>
<dbReference type="Pfam" id="PF03466">
    <property type="entry name" value="LysR_substrate"/>
    <property type="match status" value="1"/>
</dbReference>
<organism evidence="6 7">
    <name type="scientific">Senegalimassilia anaerobia</name>
    <dbReference type="NCBI Taxonomy" id="1473216"/>
    <lineage>
        <taxon>Bacteria</taxon>
        <taxon>Bacillati</taxon>
        <taxon>Actinomycetota</taxon>
        <taxon>Coriobacteriia</taxon>
        <taxon>Coriobacteriales</taxon>
        <taxon>Coriobacteriaceae</taxon>
        <taxon>Senegalimassilia</taxon>
    </lineage>
</organism>
<evidence type="ECO:0000313" key="6">
    <source>
        <dbReference type="EMBL" id="RDB56889.1"/>
    </source>
</evidence>
<dbReference type="PRINTS" id="PR00039">
    <property type="entry name" value="HTHLYSR"/>
</dbReference>
<evidence type="ECO:0000256" key="2">
    <source>
        <dbReference type="ARBA" id="ARBA00023015"/>
    </source>
</evidence>
<dbReference type="SUPFAM" id="SSF53850">
    <property type="entry name" value="Periplasmic binding protein-like II"/>
    <property type="match status" value="1"/>
</dbReference>
<comment type="similarity">
    <text evidence="1">Belongs to the LysR transcriptional regulatory family.</text>
</comment>
<dbReference type="Pfam" id="PF00126">
    <property type="entry name" value="HTH_1"/>
    <property type="match status" value="1"/>
</dbReference>
<dbReference type="Gene3D" id="3.40.190.290">
    <property type="match status" value="1"/>
</dbReference>
<dbReference type="EMBL" id="PPTP01000002">
    <property type="protein sequence ID" value="RDB56889.1"/>
    <property type="molecule type" value="Genomic_DNA"/>
</dbReference>